<evidence type="ECO:0000256" key="1">
    <source>
        <dbReference type="SAM" id="MobiDB-lite"/>
    </source>
</evidence>
<reference evidence="3" key="1">
    <citation type="journal article" date="2013" name="Genome Announc.">
        <title>Draft Genome Sequence of Streptomyces bottropensis ATCC 25435, a Bottromycin-Producing Actinomycete.</title>
        <authorList>
            <person name="Zhang H."/>
            <person name="Zhou W."/>
            <person name="Zhuang Y."/>
            <person name="Liang X."/>
            <person name="Liu T."/>
        </authorList>
    </citation>
    <scope>NUCLEOTIDE SEQUENCE [LARGE SCALE GENOMIC DNA]</scope>
    <source>
        <strain evidence="3">ATCC 25435</strain>
    </source>
</reference>
<sequence length="44" mass="4211">MTPGGPGGAGGARAARGTTRPATTEAHRTDDACQPADPGGANPH</sequence>
<name>M3FQK3_9ACTN</name>
<feature type="region of interest" description="Disordered" evidence="1">
    <location>
        <begin position="1"/>
        <end position="44"/>
    </location>
</feature>
<evidence type="ECO:0000313" key="2">
    <source>
        <dbReference type="EMBL" id="EMF54424.1"/>
    </source>
</evidence>
<evidence type="ECO:0000313" key="3">
    <source>
        <dbReference type="Proteomes" id="UP000030760"/>
    </source>
</evidence>
<protein>
    <submittedName>
        <fullName evidence="2">Uncharacterized protein</fullName>
    </submittedName>
</protein>
<dbReference type="EMBL" id="KB405078">
    <property type="protein sequence ID" value="EMF54424.1"/>
    <property type="molecule type" value="Genomic_DNA"/>
</dbReference>
<feature type="compositionally biased region" description="Low complexity" evidence="1">
    <location>
        <begin position="12"/>
        <end position="24"/>
    </location>
</feature>
<proteinExistence type="predicted"/>
<dbReference type="Proteomes" id="UP000030760">
    <property type="component" value="Unassembled WGS sequence"/>
</dbReference>
<organism evidence="2 3">
    <name type="scientific">Streptomyces bottropensis ATCC 25435</name>
    <dbReference type="NCBI Taxonomy" id="1054862"/>
    <lineage>
        <taxon>Bacteria</taxon>
        <taxon>Bacillati</taxon>
        <taxon>Actinomycetota</taxon>
        <taxon>Actinomycetes</taxon>
        <taxon>Kitasatosporales</taxon>
        <taxon>Streptomycetaceae</taxon>
        <taxon>Streptomyces</taxon>
    </lineage>
</organism>
<gene>
    <name evidence="2" type="ORF">SBD_4092</name>
</gene>
<accession>M3FQK3</accession>
<feature type="compositionally biased region" description="Gly residues" evidence="1">
    <location>
        <begin position="1"/>
        <end position="11"/>
    </location>
</feature>
<dbReference type="AlphaFoldDB" id="M3FQK3"/>